<reference evidence="1" key="1">
    <citation type="submission" date="2018-06" db="EMBL/GenBank/DDBJ databases">
        <authorList>
            <person name="Zhirakovskaya E."/>
        </authorList>
    </citation>
    <scope>NUCLEOTIDE SEQUENCE</scope>
</reference>
<dbReference type="AlphaFoldDB" id="A0A3B0UBE3"/>
<dbReference type="EMBL" id="UOET01000221">
    <property type="protein sequence ID" value="VAW28311.1"/>
    <property type="molecule type" value="Genomic_DNA"/>
</dbReference>
<proteinExistence type="predicted"/>
<evidence type="ECO:0008006" key="2">
    <source>
        <dbReference type="Google" id="ProtNLM"/>
    </source>
</evidence>
<name>A0A3B0UBE3_9ZZZZ</name>
<dbReference type="SUPFAM" id="SSF82185">
    <property type="entry name" value="Histone H3 K4-specific methyltransferase SET7/9 N-terminal domain"/>
    <property type="match status" value="2"/>
</dbReference>
<dbReference type="Pfam" id="PF07661">
    <property type="entry name" value="MORN_2"/>
    <property type="match status" value="2"/>
</dbReference>
<protein>
    <recommendedName>
        <fullName evidence="2">Phophatidylinositol-4-phosphate 5-kinase</fullName>
    </recommendedName>
</protein>
<gene>
    <name evidence="1" type="ORF">MNBD_BACTEROID07-113</name>
</gene>
<sequence length="179" mass="20516">FVYFYPAGMLKAKMIYSDDSRVAHVKSFQLNGKAMAEGKFINRKKDSTWLYFSDVDGKLVLEENYKSGMKQGPTIVFYPSTGKPSELTDFKKGRKNGRWIRYFPNGKISTSGFYVNDTLQGPFRVYDINGKLLMQGQYKNAMQEGVWMTYDSLGNVRKKEIFHGGLPVKQEKSKATLKE</sequence>
<evidence type="ECO:0000313" key="1">
    <source>
        <dbReference type="EMBL" id="VAW28311.1"/>
    </source>
</evidence>
<organism evidence="1">
    <name type="scientific">hydrothermal vent metagenome</name>
    <dbReference type="NCBI Taxonomy" id="652676"/>
    <lineage>
        <taxon>unclassified sequences</taxon>
        <taxon>metagenomes</taxon>
        <taxon>ecological metagenomes</taxon>
    </lineage>
</organism>
<accession>A0A3B0UBE3</accession>
<dbReference type="InterPro" id="IPR011652">
    <property type="entry name" value="MORN_2"/>
</dbReference>
<dbReference type="Gene3D" id="3.90.930.1">
    <property type="match status" value="1"/>
</dbReference>
<feature type="non-terminal residue" evidence="1">
    <location>
        <position position="1"/>
    </location>
</feature>